<accession>A0A9R1JWA4</accession>
<dbReference type="Gramene" id="TraesRN3B0101051400.1">
    <property type="protein sequence ID" value="TraesRN3B0101051400.1"/>
    <property type="gene ID" value="TraesRN3B0101051400"/>
</dbReference>
<gene>
    <name evidence="4" type="ORF">CFC21_043172</name>
    <name evidence="3" type="ORF">TRAES_3BF071100080CFD_c1</name>
</gene>
<dbReference type="Gramene" id="TraesCLE_scaffold_008746_01G000200.1">
    <property type="protein sequence ID" value="TraesCLE_scaffold_008746_01G000200.1"/>
    <property type="gene ID" value="TraesCLE_scaffold_008746_01G000200"/>
</dbReference>
<name>A0A9R1JWA4_WHEAT</name>
<dbReference type="Gramene" id="TraesCAD_scaffold_008055_01G000400.1">
    <property type="protein sequence ID" value="TraesCAD_scaffold_008055_01G000400.1"/>
    <property type="gene ID" value="TraesCAD_scaffold_008055_01G000400"/>
</dbReference>
<protein>
    <submittedName>
        <fullName evidence="4">Uncharacterized protein</fullName>
    </submittedName>
</protein>
<evidence type="ECO:0000313" key="4">
    <source>
        <dbReference type="EMBL" id="KAF7031925.1"/>
    </source>
</evidence>
<dbReference type="Gramene" id="TraesROB_scaffold_007652_01G000200.1">
    <property type="protein sequence ID" value="TraesROB_scaffold_007652_01G000200.1"/>
    <property type="gene ID" value="TraesROB_scaffold_007652_01G000200"/>
</dbReference>
<keyword evidence="2" id="KW-1133">Transmembrane helix</keyword>
<dbReference type="Gramene" id="TraesMAC3B03G01721470.1">
    <property type="protein sequence ID" value="TraesMAC3B03G01721470.1.CDS1"/>
    <property type="gene ID" value="TraesMAC3B03G01721470"/>
</dbReference>
<proteinExistence type="predicted"/>
<dbReference type="Gramene" id="TraesNOR3B03G01743660.1">
    <property type="protein sequence ID" value="TraesNOR3B03G01743660.1.CDS1"/>
    <property type="gene ID" value="TraesNOR3B03G01743660"/>
</dbReference>
<reference evidence="4" key="2">
    <citation type="journal article" date="2017" name="Gigascience">
        <title>The first near-complete assembly of the hexaploid bread wheat genome, Triticum aestivum.</title>
        <authorList>
            <person name="Zimin A.V."/>
            <person name="Puiu D."/>
            <person name="Hall R."/>
            <person name="Kingan S."/>
            <person name="Clavijo B.J."/>
            <person name="Salzberg S.L."/>
        </authorList>
    </citation>
    <scope>NUCLEOTIDE SEQUENCE</scope>
    <source>
        <tissue evidence="4">Leaf</tissue>
    </source>
</reference>
<dbReference type="AlphaFoldDB" id="A0A9R1JWA4"/>
<dbReference type="Gramene" id="TraesSYM3B03G01742520.1">
    <property type="protein sequence ID" value="TraesSYM3B03G01742520.1.CDS1"/>
    <property type="gene ID" value="TraesSYM3B03G01742520"/>
</dbReference>
<dbReference type="EMBL" id="CM022218">
    <property type="protein sequence ID" value="KAF7031925.1"/>
    <property type="molecule type" value="Genomic_DNA"/>
</dbReference>
<organism evidence="4">
    <name type="scientific">Triticum aestivum</name>
    <name type="common">Wheat</name>
    <dbReference type="NCBI Taxonomy" id="4565"/>
    <lineage>
        <taxon>Eukaryota</taxon>
        <taxon>Viridiplantae</taxon>
        <taxon>Streptophyta</taxon>
        <taxon>Embryophyta</taxon>
        <taxon>Tracheophyta</taxon>
        <taxon>Spermatophyta</taxon>
        <taxon>Magnoliopsida</taxon>
        <taxon>Liliopsida</taxon>
        <taxon>Poales</taxon>
        <taxon>Poaceae</taxon>
        <taxon>BOP clade</taxon>
        <taxon>Pooideae</taxon>
        <taxon>Triticodae</taxon>
        <taxon>Triticeae</taxon>
        <taxon>Triticinae</taxon>
        <taxon>Triticum</taxon>
    </lineage>
</organism>
<evidence type="ECO:0000256" key="2">
    <source>
        <dbReference type="SAM" id="Phobius"/>
    </source>
</evidence>
<evidence type="ECO:0000313" key="3">
    <source>
        <dbReference type="EMBL" id="CDM81843.1"/>
    </source>
</evidence>
<dbReference type="eggNOG" id="KOG0236">
    <property type="taxonomic scope" value="Eukaryota"/>
</dbReference>
<keyword evidence="2" id="KW-0472">Membrane</keyword>
<dbReference type="Gramene" id="TraesJAG3B03G01728200.1">
    <property type="protein sequence ID" value="TraesJAG3B03G01728200.1.CDS1"/>
    <property type="gene ID" value="TraesJAG3B03G01728200"/>
</dbReference>
<dbReference type="Gramene" id="TraesLDM3B03G01718990.1">
    <property type="protein sequence ID" value="TraesLDM3B03G01718990.1.CDS1"/>
    <property type="gene ID" value="TraesLDM3B03G01718990"/>
</dbReference>
<sequence>MAVTAPPAELFNAAAGAYHGSSKVYALLTGCNSGGDLGGGGGAASRERRRRRPPLQWSCSKPRHGPTMAPARCLRGGLPRRRNFLWHVDKVGFYLGAIFGNVEMGIVVAMLISLLRVLLFVARPRTAVMGNVPETTIYRRMDQYTTCSCCVWNRPSTSPTTATCARGSPGGLTTTTNRPHPRHGWYTTTWSEILPTADHLKQSMYETCLSGHSNRQHRHRWYEYAFRHGKFCVEDGNLENLNFSLQPNLDSSFPHGNFFSSIRHLGHLQFVYDVSAAGYEFPSVFVSSHCALLQHFL</sequence>
<dbReference type="EMBL" id="HG670306">
    <property type="protein sequence ID" value="CDM81843.1"/>
    <property type="molecule type" value="Genomic_DNA"/>
</dbReference>
<keyword evidence="2" id="KW-0812">Transmembrane</keyword>
<dbReference type="Gramene" id="TraesWEE_scaffold_002263_01G000600.1">
    <property type="protein sequence ID" value="TraesWEE_scaffold_002263_01G000600.1"/>
    <property type="gene ID" value="TraesWEE_scaffold_002263_01G000600"/>
</dbReference>
<reference evidence="4" key="3">
    <citation type="submission" date="2020-03" db="EMBL/GenBank/DDBJ databases">
        <title>The second near-complete assembly of the hexaploid bread wheat (Triticum aestivum) genome.</title>
        <authorList>
            <person name="Zimin A.V."/>
            <person name="Puiu D."/>
            <person name="Shumante A."/>
            <person name="Alonge M."/>
            <person name="Salzberg S.L."/>
        </authorList>
    </citation>
    <scope>NUCLEOTIDE SEQUENCE</scope>
    <source>
        <tissue evidence="4">Leaf</tissue>
    </source>
</reference>
<dbReference type="STRING" id="4565.W5CXW6"/>
<dbReference type="PaxDb" id="4565-Traes_3B_78BB288F6.2"/>
<feature type="region of interest" description="Disordered" evidence="1">
    <location>
        <begin position="38"/>
        <end position="64"/>
    </location>
</feature>
<dbReference type="HOGENOM" id="CLU_938160_0_0_1"/>
<reference evidence="3" key="1">
    <citation type="journal article" date="2014" name="Science">
        <title>Structural and functional partitioning of bread wheat chromosome 3B.</title>
        <authorList>
            <person name="Choulet F."/>
            <person name="Alberti A."/>
            <person name="Theil S."/>
            <person name="Glover N."/>
            <person name="Barbe V."/>
            <person name="Daron J."/>
            <person name="Pingault L."/>
            <person name="Sourdille P."/>
            <person name="Couloux A."/>
            <person name="Paux E."/>
            <person name="Leroy P."/>
            <person name="Mangenot S."/>
            <person name="Guilhot N."/>
            <person name="Le Gouis J."/>
            <person name="Balfourier F."/>
            <person name="Alaux M."/>
            <person name="Jamilloux V."/>
            <person name="Poulain J."/>
            <person name="Durand C."/>
            <person name="Bellec A."/>
            <person name="Gaspin C."/>
            <person name="Safar J."/>
            <person name="Dolezel J."/>
            <person name="Rogers J."/>
            <person name="Vandepoele K."/>
            <person name="Aury J.M."/>
            <person name="Mayer K."/>
            <person name="Berges H."/>
            <person name="Quesneville H."/>
            <person name="Wincker P."/>
            <person name="Feuillet C."/>
        </authorList>
    </citation>
    <scope>NUCLEOTIDE SEQUENCE</scope>
</reference>
<evidence type="ECO:0000256" key="1">
    <source>
        <dbReference type="SAM" id="MobiDB-lite"/>
    </source>
</evidence>
<feature type="transmembrane region" description="Helical" evidence="2">
    <location>
        <begin position="93"/>
        <end position="119"/>
    </location>
</feature>
<dbReference type="Proteomes" id="UP000815260">
    <property type="component" value="Chromosome 3B"/>
</dbReference>
<dbReference type="Gramene" id="TraesCS3B03G1047700.1">
    <property type="protein sequence ID" value="TraesCS3B03G1047700.1.CDS1"/>
    <property type="gene ID" value="TraesCS3B03G1047700"/>
</dbReference>